<dbReference type="eggNOG" id="ENOG502ZCAA">
    <property type="taxonomic scope" value="Bacteria"/>
</dbReference>
<accession>E0RVL6</accession>
<dbReference type="KEGG" id="bpb:bpr_I2132"/>
<organism evidence="1 2">
    <name type="scientific">Butyrivibrio proteoclasticus (strain ATCC 51982 / DSM 14932 / B316)</name>
    <name type="common">Clostridium proteoclasticum</name>
    <dbReference type="NCBI Taxonomy" id="515622"/>
    <lineage>
        <taxon>Bacteria</taxon>
        <taxon>Bacillati</taxon>
        <taxon>Bacillota</taxon>
        <taxon>Clostridia</taxon>
        <taxon>Lachnospirales</taxon>
        <taxon>Lachnospiraceae</taxon>
        <taxon>Butyrivibrio</taxon>
    </lineage>
</organism>
<keyword evidence="2" id="KW-1185">Reference proteome</keyword>
<dbReference type="Pfam" id="PF18941">
    <property type="entry name" value="DUF5688"/>
    <property type="match status" value="1"/>
</dbReference>
<dbReference type="RefSeq" id="WP_013281519.1">
    <property type="nucleotide sequence ID" value="NC_014387.1"/>
</dbReference>
<reference evidence="1 2" key="1">
    <citation type="journal article" date="2010" name="PLoS ONE">
        <title>The glycobiome of the rumen bacterium Butyrivibrio proteoclasticus B316(T) highlights adaptation to a polysaccharide-rich environment.</title>
        <authorList>
            <person name="Kelly W.J."/>
            <person name="Leahy S.C."/>
            <person name="Altermann E."/>
            <person name="Yeoman C.J."/>
            <person name="Dunne J.C."/>
            <person name="Kong Z."/>
            <person name="Pacheco D.M."/>
            <person name="Li D."/>
            <person name="Noel S.J."/>
            <person name="Moon C.D."/>
            <person name="Cookson A.L."/>
            <person name="Attwood G.T."/>
        </authorList>
    </citation>
    <scope>NUCLEOTIDE SEQUENCE [LARGE SCALE GENOMIC DNA]</scope>
    <source>
        <strain evidence="2">ATCC 51982 / DSM 14932 / B316</strain>
    </source>
</reference>
<dbReference type="HOGENOM" id="CLU_054014_0_0_9"/>
<dbReference type="STRING" id="515622.bpr_I2132"/>
<evidence type="ECO:0000313" key="1">
    <source>
        <dbReference type="EMBL" id="ADL34865.1"/>
    </source>
</evidence>
<proteinExistence type="predicted"/>
<gene>
    <name evidence="1" type="ordered locus">bpr_I2132</name>
</gene>
<evidence type="ECO:0000313" key="2">
    <source>
        <dbReference type="Proteomes" id="UP000001299"/>
    </source>
</evidence>
<protein>
    <submittedName>
        <fullName evidence="1">Uncharacterized protein</fullName>
    </submittedName>
</protein>
<dbReference type="AlphaFoldDB" id="E0RVL6"/>
<sequence length="299" mass="33877">MGMKIEDLGKLLVEKISLFLGSEYSIEYKEVSKNNGVLYHALIIRKEGESVAPTIYIDGYYESYTHGKEVQDIAMNVIDLYKESMPKEKFDAGFFTDFSNVCEHLTFKVTNYDKNKDNLTDVPFRKMADLALVPICLVSNRFMGEGSITIRNSHLNSWEVSFDELWENVWENAEKALPARIRTMSETLEHMGNSCEEYMFLPDNIFVVSNAKSMFGAAAVFYPGVMEKLAEKVGGNLVVLPSSVHEAIVMQMPEEEKALFTLVNIVKEVNRTVISSEDYLSDNAYLYSVDEGEIRAINA</sequence>
<name>E0RVL6_BUTPB</name>
<dbReference type="EMBL" id="CP001810">
    <property type="protein sequence ID" value="ADL34865.1"/>
    <property type="molecule type" value="Genomic_DNA"/>
</dbReference>
<dbReference type="Proteomes" id="UP000001299">
    <property type="component" value="Chromosome 1"/>
</dbReference>
<dbReference type="InterPro" id="IPR043743">
    <property type="entry name" value="DUF5688"/>
</dbReference>